<sequence>MPGGSMRQALHDALQQADEVEKQHKKRHREAQRRYRDRAEREVHVLQATIRALDTQRQTLVLSQPGHALAKLQWRDVARALKDDVYEQQGNQHKLRFQIKAKRTLARALVVWVTQLASPHKNLPAPAQAPWHLSALVASGQARRVGGAWIIQHLQHQLPQWIAKSNFPRILDPLAAIRALPYVAVTVSPFGPSVQFSIRKQRVAPYSSDLIYAAYETLQPPKGGRVLEVVDANTRYIQYPKANDEMIEHHMVHMRTTFDGFVILIQGIVDDVSFPLLPRTRYWTSWTVGCRVGPHLTLLQDGYDFTGEMLRGTFVPLESVSSVFSLLSESGVDPLLGIDTYERRSQVFFEACNDDDVVRVDSLAASIQASRNE</sequence>
<evidence type="ECO:0000256" key="1">
    <source>
        <dbReference type="SAM" id="MobiDB-lite"/>
    </source>
</evidence>
<gene>
    <name evidence="2" type="ORF">SDRG_04101</name>
</gene>
<dbReference type="InParanoid" id="T0QK46"/>
<name>T0QK46_SAPDV</name>
<dbReference type="RefSeq" id="XP_008607981.1">
    <property type="nucleotide sequence ID" value="XM_008609759.1"/>
</dbReference>
<accession>T0QK46</accession>
<evidence type="ECO:0000313" key="3">
    <source>
        <dbReference type="Proteomes" id="UP000030762"/>
    </source>
</evidence>
<reference evidence="2 3" key="1">
    <citation type="submission" date="2012-04" db="EMBL/GenBank/DDBJ databases">
        <title>The Genome Sequence of Saprolegnia declina VS20.</title>
        <authorList>
            <consortium name="The Broad Institute Genome Sequencing Platform"/>
            <person name="Russ C."/>
            <person name="Nusbaum C."/>
            <person name="Tyler B."/>
            <person name="van West P."/>
            <person name="Dieguez-Uribeondo J."/>
            <person name="de Bruijn I."/>
            <person name="Tripathy S."/>
            <person name="Jiang R."/>
            <person name="Young S.K."/>
            <person name="Zeng Q."/>
            <person name="Gargeya S."/>
            <person name="Fitzgerald M."/>
            <person name="Haas B."/>
            <person name="Abouelleil A."/>
            <person name="Alvarado L."/>
            <person name="Arachchi H.M."/>
            <person name="Berlin A."/>
            <person name="Chapman S.B."/>
            <person name="Goldberg J."/>
            <person name="Griggs A."/>
            <person name="Gujja S."/>
            <person name="Hansen M."/>
            <person name="Howarth C."/>
            <person name="Imamovic A."/>
            <person name="Larimer J."/>
            <person name="McCowen C."/>
            <person name="Montmayeur A."/>
            <person name="Murphy C."/>
            <person name="Neiman D."/>
            <person name="Pearson M."/>
            <person name="Priest M."/>
            <person name="Roberts A."/>
            <person name="Saif S."/>
            <person name="Shea T."/>
            <person name="Sisk P."/>
            <person name="Sykes S."/>
            <person name="Wortman J."/>
            <person name="Nusbaum C."/>
            <person name="Birren B."/>
        </authorList>
    </citation>
    <scope>NUCLEOTIDE SEQUENCE [LARGE SCALE GENOMIC DNA]</scope>
    <source>
        <strain evidence="2 3">VS20</strain>
    </source>
</reference>
<dbReference type="Proteomes" id="UP000030762">
    <property type="component" value="Unassembled WGS sequence"/>
</dbReference>
<dbReference type="EMBL" id="JH767141">
    <property type="protein sequence ID" value="EQC38389.1"/>
    <property type="molecule type" value="Genomic_DNA"/>
</dbReference>
<protein>
    <submittedName>
        <fullName evidence="2">Uncharacterized protein</fullName>
    </submittedName>
</protein>
<organism evidence="2 3">
    <name type="scientific">Saprolegnia diclina (strain VS20)</name>
    <dbReference type="NCBI Taxonomy" id="1156394"/>
    <lineage>
        <taxon>Eukaryota</taxon>
        <taxon>Sar</taxon>
        <taxon>Stramenopiles</taxon>
        <taxon>Oomycota</taxon>
        <taxon>Saprolegniomycetes</taxon>
        <taxon>Saprolegniales</taxon>
        <taxon>Saprolegniaceae</taxon>
        <taxon>Saprolegnia</taxon>
    </lineage>
</organism>
<keyword evidence="3" id="KW-1185">Reference proteome</keyword>
<feature type="region of interest" description="Disordered" evidence="1">
    <location>
        <begin position="14"/>
        <end position="38"/>
    </location>
</feature>
<dbReference type="OrthoDB" id="77473at2759"/>
<dbReference type="VEuPathDB" id="FungiDB:SDRG_04101"/>
<dbReference type="GeneID" id="19944828"/>
<proteinExistence type="predicted"/>
<dbReference type="AlphaFoldDB" id="T0QK46"/>
<evidence type="ECO:0000313" key="2">
    <source>
        <dbReference type="EMBL" id="EQC38389.1"/>
    </source>
</evidence>
<dbReference type="CDD" id="cd14686">
    <property type="entry name" value="bZIP"/>
    <property type="match status" value="1"/>
</dbReference>